<dbReference type="Proteomes" id="UP000655366">
    <property type="component" value="Unassembled WGS sequence"/>
</dbReference>
<sequence>MSDQIAETDGPEVGMWPFGYDAKEPVIPYSERIFAASAELHAAYARDEPWTRQMPLSEASVLLVTETIDTAIWRLINTWRDRWTAGDQQPFPAANDVHNELIRIVALEGKAEQAALKAEIA</sequence>
<reference evidence="1 2" key="1">
    <citation type="submission" date="2020-11" db="EMBL/GenBank/DDBJ databases">
        <title>Arthrobacter antarcticus sp. nov., isolated from Antarctic Soil.</title>
        <authorList>
            <person name="Li J."/>
        </authorList>
    </citation>
    <scope>NUCLEOTIDE SEQUENCE [LARGE SCALE GENOMIC DNA]</scope>
    <source>
        <strain evidence="1 2">Z1-20</strain>
    </source>
</reference>
<evidence type="ECO:0000313" key="1">
    <source>
        <dbReference type="EMBL" id="MBG0738621.1"/>
    </source>
</evidence>
<proteinExistence type="predicted"/>
<name>A0A931CMH9_9MICC</name>
<gene>
    <name evidence="1" type="ORF">IV500_04195</name>
</gene>
<protein>
    <submittedName>
        <fullName evidence="1">Uncharacterized protein</fullName>
    </submittedName>
</protein>
<organism evidence="1 2">
    <name type="scientific">Arthrobacter terrae</name>
    <dbReference type="NCBI Taxonomy" id="2935737"/>
    <lineage>
        <taxon>Bacteria</taxon>
        <taxon>Bacillati</taxon>
        <taxon>Actinomycetota</taxon>
        <taxon>Actinomycetes</taxon>
        <taxon>Micrococcales</taxon>
        <taxon>Micrococcaceae</taxon>
        <taxon>Arthrobacter</taxon>
    </lineage>
</organism>
<keyword evidence="2" id="KW-1185">Reference proteome</keyword>
<dbReference type="EMBL" id="JADNYM010000005">
    <property type="protein sequence ID" value="MBG0738621.1"/>
    <property type="molecule type" value="Genomic_DNA"/>
</dbReference>
<dbReference type="RefSeq" id="WP_196395578.1">
    <property type="nucleotide sequence ID" value="NZ_JADNYM010000005.1"/>
</dbReference>
<comment type="caution">
    <text evidence="1">The sequence shown here is derived from an EMBL/GenBank/DDBJ whole genome shotgun (WGS) entry which is preliminary data.</text>
</comment>
<dbReference type="AlphaFoldDB" id="A0A931CMH9"/>
<evidence type="ECO:0000313" key="2">
    <source>
        <dbReference type="Proteomes" id="UP000655366"/>
    </source>
</evidence>
<accession>A0A931CMH9</accession>